<protein>
    <submittedName>
        <fullName evidence="2">Uncharacterized protein</fullName>
    </submittedName>
</protein>
<organism evidence="2 3">
    <name type="scientific">Tothia fuscella</name>
    <dbReference type="NCBI Taxonomy" id="1048955"/>
    <lineage>
        <taxon>Eukaryota</taxon>
        <taxon>Fungi</taxon>
        <taxon>Dikarya</taxon>
        <taxon>Ascomycota</taxon>
        <taxon>Pezizomycotina</taxon>
        <taxon>Dothideomycetes</taxon>
        <taxon>Pleosporomycetidae</taxon>
        <taxon>Venturiales</taxon>
        <taxon>Cylindrosympodiaceae</taxon>
        <taxon>Tothia</taxon>
    </lineage>
</organism>
<feature type="region of interest" description="Disordered" evidence="1">
    <location>
        <begin position="159"/>
        <end position="180"/>
    </location>
</feature>
<comment type="caution">
    <text evidence="2">The sequence shown here is derived from an EMBL/GenBank/DDBJ whole genome shotgun (WGS) entry which is preliminary data.</text>
</comment>
<evidence type="ECO:0000313" key="2">
    <source>
        <dbReference type="EMBL" id="KAF2416330.1"/>
    </source>
</evidence>
<gene>
    <name evidence="2" type="ORF">EJ08DRAFT_739608</name>
</gene>
<evidence type="ECO:0000313" key="3">
    <source>
        <dbReference type="Proteomes" id="UP000800235"/>
    </source>
</evidence>
<accession>A0A9P4NDU8</accession>
<dbReference type="EMBL" id="MU007162">
    <property type="protein sequence ID" value="KAF2416330.1"/>
    <property type="molecule type" value="Genomic_DNA"/>
</dbReference>
<dbReference type="Proteomes" id="UP000800235">
    <property type="component" value="Unassembled WGS sequence"/>
</dbReference>
<keyword evidence="3" id="KW-1185">Reference proteome</keyword>
<name>A0A9P4NDU8_9PEZI</name>
<reference evidence="2" key="1">
    <citation type="journal article" date="2020" name="Stud. Mycol.">
        <title>101 Dothideomycetes genomes: a test case for predicting lifestyles and emergence of pathogens.</title>
        <authorList>
            <person name="Haridas S."/>
            <person name="Albert R."/>
            <person name="Binder M."/>
            <person name="Bloem J."/>
            <person name="Labutti K."/>
            <person name="Salamov A."/>
            <person name="Andreopoulos B."/>
            <person name="Baker S."/>
            <person name="Barry K."/>
            <person name="Bills G."/>
            <person name="Bluhm B."/>
            <person name="Cannon C."/>
            <person name="Castanera R."/>
            <person name="Culley D."/>
            <person name="Daum C."/>
            <person name="Ezra D."/>
            <person name="Gonzalez J."/>
            <person name="Henrissat B."/>
            <person name="Kuo A."/>
            <person name="Liang C."/>
            <person name="Lipzen A."/>
            <person name="Lutzoni F."/>
            <person name="Magnuson J."/>
            <person name="Mondo S."/>
            <person name="Nolan M."/>
            <person name="Ohm R."/>
            <person name="Pangilinan J."/>
            <person name="Park H.-J."/>
            <person name="Ramirez L."/>
            <person name="Alfaro M."/>
            <person name="Sun H."/>
            <person name="Tritt A."/>
            <person name="Yoshinaga Y."/>
            <person name="Zwiers L.-H."/>
            <person name="Turgeon B."/>
            <person name="Goodwin S."/>
            <person name="Spatafora J."/>
            <person name="Crous P."/>
            <person name="Grigoriev I."/>
        </authorList>
    </citation>
    <scope>NUCLEOTIDE SEQUENCE</scope>
    <source>
        <strain evidence="2">CBS 130266</strain>
    </source>
</reference>
<feature type="region of interest" description="Disordered" evidence="1">
    <location>
        <begin position="1"/>
        <end position="22"/>
    </location>
</feature>
<evidence type="ECO:0000256" key="1">
    <source>
        <dbReference type="SAM" id="MobiDB-lite"/>
    </source>
</evidence>
<dbReference type="OrthoDB" id="5380370at2759"/>
<proteinExistence type="predicted"/>
<sequence length="489" mass="54202">MTTKRGAAAAGEQRSCTKPPSITDVEFATLPKNSQRKYFSDLERLQIAQSSAQVVYCAPPLSAQVQLRSSGSVSSAFQGSLRRRLGEPSASVTAPLVSRAEAHWYQSLPFKVGRQQFSREEQIFLSARLNSVGPRLSQTASVDPLGLSCRLSSRSLSPYHTSCRERGTSPIPKALPPRPSDIPVSLPEKLQLDAFKMNCFGAPPSRKVTTPSYSGTSQSLSRPSIHLRRHSIMTRSTTPSSTQPMTFARHNRHVSRATTISALRPSTDSSIHRADHPAAHYQDPDARNKLRQYFASPHKFDEAVEFGFPAPTAPAADPELFRIYQSTSGNDAQRISKRDLTFLDHSDEGTDSDDGSSDGDLESPVTPTDTEDRLVDARLYGSSIFAGIDTSDTLSLNFKIEHDLFLTTLPQVSNREMTLRLTLTRADLRANEEEPYGWRREDDPLALEPLHITDDEDGARGAFTNPKSSRRRSEMFKKFIGKVKADCRY</sequence>
<feature type="region of interest" description="Disordered" evidence="1">
    <location>
        <begin position="343"/>
        <end position="373"/>
    </location>
</feature>
<feature type="compositionally biased region" description="Acidic residues" evidence="1">
    <location>
        <begin position="349"/>
        <end position="361"/>
    </location>
</feature>
<dbReference type="AlphaFoldDB" id="A0A9P4NDU8"/>